<dbReference type="SUPFAM" id="SSF48239">
    <property type="entry name" value="Terpenoid cyclases/Protein prenyltransferases"/>
    <property type="match status" value="1"/>
</dbReference>
<evidence type="ECO:0000313" key="1">
    <source>
        <dbReference type="EMBL" id="OAP17317.1"/>
    </source>
</evidence>
<dbReference type="GO" id="GO:0031559">
    <property type="term" value="F:oxidosqualene cyclase activity"/>
    <property type="evidence" value="ECO:0007669"/>
    <property type="project" value="UniProtKB-ARBA"/>
</dbReference>
<gene>
    <name evidence="1" type="ordered locus">AXX17_At1g73680</name>
</gene>
<reference evidence="2" key="1">
    <citation type="journal article" date="2016" name="Proc. Natl. Acad. Sci. U.S.A.">
        <title>Chromosome-level assembly of Arabidopsis thaliana Ler reveals the extent of translocation and inversion polymorphisms.</title>
        <authorList>
            <person name="Zapata L."/>
            <person name="Ding J."/>
            <person name="Willing E.M."/>
            <person name="Hartwig B."/>
            <person name="Bezdan D."/>
            <person name="Jiao W.B."/>
            <person name="Patel V."/>
            <person name="Velikkakam James G."/>
            <person name="Koornneef M."/>
            <person name="Ossowski S."/>
            <person name="Schneeberger K."/>
        </authorList>
    </citation>
    <scope>NUCLEOTIDE SEQUENCE [LARGE SCALE GENOMIC DNA]</scope>
    <source>
        <strain evidence="2">cv. Landsberg erecta</strain>
    </source>
</reference>
<dbReference type="EMBL" id="LUHQ01000001">
    <property type="protein sequence ID" value="OAP17317.1"/>
    <property type="molecule type" value="Genomic_DNA"/>
</dbReference>
<sequence>MWKLKIGEGNGEDPYLFSSNNFVGRQTWEFDPKAGTPEERAAVEDARRNYLDNRPRVKGCSDLLWRMQVSFLIHERG</sequence>
<proteinExistence type="predicted"/>
<dbReference type="PANTHER" id="PTHR11764:SF52">
    <property type="entry name" value="AMYRIN SYNTHASE LUP2-RELATED"/>
    <property type="match status" value="1"/>
</dbReference>
<accession>A0A178WG31</accession>
<dbReference type="InterPro" id="IPR018333">
    <property type="entry name" value="Squalene_cyclase"/>
</dbReference>
<dbReference type="GO" id="GO:0005811">
    <property type="term" value="C:lipid droplet"/>
    <property type="evidence" value="ECO:0007669"/>
    <property type="project" value="InterPro"/>
</dbReference>
<name>A0A178WG31_ARATH</name>
<dbReference type="Proteomes" id="UP000078284">
    <property type="component" value="Chromosome 1"/>
</dbReference>
<comment type="caution">
    <text evidence="1">The sequence shown here is derived from an EMBL/GenBank/DDBJ whole genome shotgun (WGS) entry which is preliminary data.</text>
</comment>
<dbReference type="PANTHER" id="PTHR11764">
    <property type="entry name" value="TERPENE CYCLASE/MUTASE FAMILY MEMBER"/>
    <property type="match status" value="1"/>
</dbReference>
<dbReference type="InterPro" id="IPR008930">
    <property type="entry name" value="Terpenoid_cyclase/PrenylTrfase"/>
</dbReference>
<organism evidence="1 2">
    <name type="scientific">Arabidopsis thaliana</name>
    <name type="common">Mouse-ear cress</name>
    <dbReference type="NCBI Taxonomy" id="3702"/>
    <lineage>
        <taxon>Eukaryota</taxon>
        <taxon>Viridiplantae</taxon>
        <taxon>Streptophyta</taxon>
        <taxon>Embryophyta</taxon>
        <taxon>Tracheophyta</taxon>
        <taxon>Spermatophyta</taxon>
        <taxon>Magnoliopsida</taxon>
        <taxon>eudicotyledons</taxon>
        <taxon>Gunneridae</taxon>
        <taxon>Pentapetalae</taxon>
        <taxon>rosids</taxon>
        <taxon>malvids</taxon>
        <taxon>Brassicales</taxon>
        <taxon>Brassicaceae</taxon>
        <taxon>Camelineae</taxon>
        <taxon>Arabidopsis</taxon>
    </lineage>
</organism>
<dbReference type="AlphaFoldDB" id="A0A178WG31"/>
<protein>
    <submittedName>
        <fullName evidence="1">LUP2</fullName>
    </submittedName>
</protein>
<evidence type="ECO:0000313" key="2">
    <source>
        <dbReference type="Proteomes" id="UP000078284"/>
    </source>
</evidence>
<dbReference type="GO" id="GO:0016104">
    <property type="term" value="P:triterpenoid biosynthetic process"/>
    <property type="evidence" value="ECO:0007669"/>
    <property type="project" value="InterPro"/>
</dbReference>